<comment type="caution">
    <text evidence="2">The sequence shown here is derived from an EMBL/GenBank/DDBJ whole genome shotgun (WGS) entry which is preliminary data.</text>
</comment>
<accession>A0A2U2DP91</accession>
<dbReference type="Proteomes" id="UP000245252">
    <property type="component" value="Unassembled WGS sequence"/>
</dbReference>
<dbReference type="Gene3D" id="1.10.3680.10">
    <property type="entry name" value="TerB-like"/>
    <property type="match status" value="1"/>
</dbReference>
<protein>
    <recommendedName>
        <fullName evidence="1">Co-chaperone DjlA N-terminal domain-containing protein</fullName>
    </recommendedName>
</protein>
<reference evidence="2 3" key="1">
    <citation type="submission" date="2018-05" db="EMBL/GenBank/DDBJ databases">
        <title>The draft genome of strain NS-104.</title>
        <authorList>
            <person name="Hang P."/>
            <person name="Jiang J."/>
        </authorList>
    </citation>
    <scope>NUCLEOTIDE SEQUENCE [LARGE SCALE GENOMIC DNA]</scope>
    <source>
        <strain evidence="2 3">NS-104</strain>
    </source>
</reference>
<dbReference type="InterPro" id="IPR029024">
    <property type="entry name" value="TerB-like"/>
</dbReference>
<keyword evidence="3" id="KW-1185">Reference proteome</keyword>
<feature type="domain" description="Co-chaperone DjlA N-terminal" evidence="1">
    <location>
        <begin position="28"/>
        <end position="143"/>
    </location>
</feature>
<sequence length="160" mass="17821">MLERLQTFFQSLTTSRSTSEFAPGDPLIAVAALCTQVMEADGLVSDSETTKLRSLLREHYDLDGSKLDALIEAGREAGNEAVDYYRFTADLKRHLDENQRIELIGILWDIVYADGVRNEMEDHVIWRIADLLGISGNDRITQRRQAAARAPESAGGGDDH</sequence>
<proteinExistence type="predicted"/>
<dbReference type="AlphaFoldDB" id="A0A2U2DP91"/>
<dbReference type="EMBL" id="QFBC01000007">
    <property type="protein sequence ID" value="PWE55126.1"/>
    <property type="molecule type" value="Genomic_DNA"/>
</dbReference>
<dbReference type="RefSeq" id="WP_109459424.1">
    <property type="nucleotide sequence ID" value="NZ_QFBC01000007.1"/>
</dbReference>
<dbReference type="OrthoDB" id="5402150at2"/>
<dbReference type="CDD" id="cd07313">
    <property type="entry name" value="terB_like_2"/>
    <property type="match status" value="1"/>
</dbReference>
<evidence type="ECO:0000259" key="1">
    <source>
        <dbReference type="Pfam" id="PF05099"/>
    </source>
</evidence>
<organism evidence="2 3">
    <name type="scientific">Metarhizobium album</name>
    <dbReference type="NCBI Taxonomy" id="2182425"/>
    <lineage>
        <taxon>Bacteria</taxon>
        <taxon>Pseudomonadati</taxon>
        <taxon>Pseudomonadota</taxon>
        <taxon>Alphaproteobacteria</taxon>
        <taxon>Hyphomicrobiales</taxon>
        <taxon>Rhizobiaceae</taxon>
        <taxon>Metarhizobium</taxon>
    </lineage>
</organism>
<evidence type="ECO:0000313" key="3">
    <source>
        <dbReference type="Proteomes" id="UP000245252"/>
    </source>
</evidence>
<evidence type="ECO:0000313" key="2">
    <source>
        <dbReference type="EMBL" id="PWE55126.1"/>
    </source>
</evidence>
<dbReference type="InterPro" id="IPR007791">
    <property type="entry name" value="DjlA_N"/>
</dbReference>
<gene>
    <name evidence="2" type="ORF">DEM27_16925</name>
</gene>
<dbReference type="SUPFAM" id="SSF158682">
    <property type="entry name" value="TerB-like"/>
    <property type="match status" value="1"/>
</dbReference>
<dbReference type="Pfam" id="PF05099">
    <property type="entry name" value="TerB"/>
    <property type="match status" value="1"/>
</dbReference>
<name>A0A2U2DP91_9HYPH</name>